<keyword evidence="7 13" id="KW-0645">Protease</keyword>
<evidence type="ECO:0000256" key="9">
    <source>
        <dbReference type="ARBA" id="ARBA00022801"/>
    </source>
</evidence>
<feature type="domain" description="Peptidase S26" evidence="15">
    <location>
        <begin position="54"/>
        <end position="287"/>
    </location>
</feature>
<dbReference type="InterPro" id="IPR019766">
    <property type="entry name" value="Sign_pep_all-beta_subdom"/>
</dbReference>
<keyword evidence="8 13" id="KW-0812">Transmembrane</keyword>
<evidence type="ECO:0000256" key="11">
    <source>
        <dbReference type="ARBA" id="ARBA00023136"/>
    </source>
</evidence>
<reference evidence="16 17" key="2">
    <citation type="submission" date="2019-05" db="EMBL/GenBank/DDBJ databases">
        <title>Genome evolution of the obligate endosymbiont Buchnera aphidicola.</title>
        <authorList>
            <person name="Moran N.A."/>
        </authorList>
    </citation>
    <scope>NUCLEOTIDE SEQUENCE [LARGE SCALE GENOMIC DNA]</scope>
    <source>
        <strain evidence="16 17">Msa</strain>
    </source>
</reference>
<reference evidence="16 17" key="1">
    <citation type="submission" date="2018-12" db="EMBL/GenBank/DDBJ databases">
        <authorList>
            <person name="Chong R.A."/>
        </authorList>
    </citation>
    <scope>NUCLEOTIDE SEQUENCE [LARGE SCALE GENOMIC DNA]</scope>
    <source>
        <strain evidence="16 17">Msa</strain>
    </source>
</reference>
<evidence type="ECO:0000256" key="12">
    <source>
        <dbReference type="PIRSR" id="PIRSR600223-1"/>
    </source>
</evidence>
<dbReference type="PANTHER" id="PTHR43390:SF1">
    <property type="entry name" value="CHLOROPLAST PROCESSING PEPTIDASE"/>
    <property type="match status" value="1"/>
</dbReference>
<dbReference type="SUPFAM" id="SSF51306">
    <property type="entry name" value="LexA/Signal peptidase"/>
    <property type="match status" value="1"/>
</dbReference>
<dbReference type="InterPro" id="IPR019758">
    <property type="entry name" value="Pept_S26A_signal_pept_1_CS"/>
</dbReference>
<dbReference type="CDD" id="cd06530">
    <property type="entry name" value="S26_SPase_I"/>
    <property type="match status" value="1"/>
</dbReference>
<dbReference type="PROSITE" id="PS00760">
    <property type="entry name" value="SPASE_I_2"/>
    <property type="match status" value="1"/>
</dbReference>
<comment type="catalytic activity">
    <reaction evidence="1 13">
        <text>Cleavage of hydrophobic, N-terminal signal or leader sequences from secreted and periplasmic proteins.</text>
        <dbReference type="EC" id="3.4.21.89"/>
    </reaction>
</comment>
<dbReference type="GO" id="GO:0004252">
    <property type="term" value="F:serine-type endopeptidase activity"/>
    <property type="evidence" value="ECO:0007669"/>
    <property type="project" value="InterPro"/>
</dbReference>
<feature type="active site" evidence="12">
    <location>
        <position position="83"/>
    </location>
</feature>
<keyword evidence="10 13" id="KW-1133">Transmembrane helix</keyword>
<protein>
    <recommendedName>
        <fullName evidence="5 13">Signal peptidase I</fullName>
        <ecNumber evidence="4 13">3.4.21.89</ecNumber>
    </recommendedName>
</protein>
<gene>
    <name evidence="16" type="ORF">D9V74_01215</name>
</gene>
<feature type="transmembrane region" description="Helical" evidence="13">
    <location>
        <begin position="51"/>
        <end position="73"/>
    </location>
</feature>
<dbReference type="InterPro" id="IPR000223">
    <property type="entry name" value="Pept_S26A_signal_pept_1"/>
</dbReference>
<accession>A0A4D6YBE8</accession>
<dbReference type="OrthoDB" id="9815782at2"/>
<proteinExistence type="inferred from homology"/>
<comment type="subcellular location">
    <subcellularLocation>
        <location evidence="2">Cell membrane</location>
        <topology evidence="2">Multi-pass membrane protein</topology>
    </subcellularLocation>
    <subcellularLocation>
        <location evidence="14">Membrane</location>
        <topology evidence="14">Multi-pass membrane protein</topology>
    </subcellularLocation>
</comment>
<keyword evidence="9 13" id="KW-0378">Hydrolase</keyword>
<evidence type="ECO:0000256" key="6">
    <source>
        <dbReference type="ARBA" id="ARBA00022475"/>
    </source>
</evidence>
<evidence type="ECO:0000256" key="3">
    <source>
        <dbReference type="ARBA" id="ARBA00009370"/>
    </source>
</evidence>
<comment type="similarity">
    <text evidence="3 14">Belongs to the peptidase S26 family.</text>
</comment>
<evidence type="ECO:0000256" key="4">
    <source>
        <dbReference type="ARBA" id="ARBA00013208"/>
    </source>
</evidence>
<evidence type="ECO:0000313" key="16">
    <source>
        <dbReference type="EMBL" id="QCI23801.1"/>
    </source>
</evidence>
<dbReference type="Pfam" id="PF10502">
    <property type="entry name" value="Peptidase_S26"/>
    <property type="match status" value="1"/>
</dbReference>
<organism evidence="16 17">
    <name type="scientific">Buchnera aphidicola</name>
    <name type="common">Macrosiphoniella sanborni</name>
    <dbReference type="NCBI Taxonomy" id="1241865"/>
    <lineage>
        <taxon>Bacteria</taxon>
        <taxon>Pseudomonadati</taxon>
        <taxon>Pseudomonadota</taxon>
        <taxon>Gammaproteobacteria</taxon>
        <taxon>Enterobacterales</taxon>
        <taxon>Erwiniaceae</taxon>
        <taxon>Buchnera</taxon>
    </lineage>
</organism>
<dbReference type="InterPro" id="IPR019757">
    <property type="entry name" value="Pept_S26A_signal_pept_1_Lys-AS"/>
</dbReference>
<dbReference type="PRINTS" id="PR00727">
    <property type="entry name" value="LEADERPTASE"/>
</dbReference>
<evidence type="ECO:0000256" key="2">
    <source>
        <dbReference type="ARBA" id="ARBA00004651"/>
    </source>
</evidence>
<evidence type="ECO:0000256" key="10">
    <source>
        <dbReference type="ARBA" id="ARBA00022989"/>
    </source>
</evidence>
<dbReference type="NCBIfam" id="TIGR02227">
    <property type="entry name" value="sigpep_I_bact"/>
    <property type="match status" value="1"/>
</dbReference>
<dbReference type="AlphaFoldDB" id="A0A4D6YBE8"/>
<dbReference type="PANTHER" id="PTHR43390">
    <property type="entry name" value="SIGNAL PEPTIDASE I"/>
    <property type="match status" value="1"/>
</dbReference>
<dbReference type="GO" id="GO:0006465">
    <property type="term" value="P:signal peptide processing"/>
    <property type="evidence" value="ECO:0007669"/>
    <property type="project" value="InterPro"/>
</dbReference>
<dbReference type="Gene3D" id="2.170.230.10">
    <property type="match status" value="1"/>
</dbReference>
<feature type="transmembrane region" description="Helical" evidence="13">
    <location>
        <begin position="6"/>
        <end position="25"/>
    </location>
</feature>
<name>A0A4D6YBE8_9GAMM</name>
<evidence type="ECO:0000256" key="7">
    <source>
        <dbReference type="ARBA" id="ARBA00022670"/>
    </source>
</evidence>
<dbReference type="InterPro" id="IPR036286">
    <property type="entry name" value="LexA/Signal_pep-like_sf"/>
</dbReference>
<dbReference type="InterPro" id="IPR019756">
    <property type="entry name" value="Pept_S26A_signal_pept_1_Ser-AS"/>
</dbReference>
<dbReference type="Proteomes" id="UP000298745">
    <property type="component" value="Chromosome"/>
</dbReference>
<evidence type="ECO:0000256" key="13">
    <source>
        <dbReference type="RuleBase" id="RU003993"/>
    </source>
</evidence>
<dbReference type="InterPro" id="IPR019533">
    <property type="entry name" value="Peptidase_S26"/>
</dbReference>
<feature type="active site" evidence="12">
    <location>
        <position position="138"/>
    </location>
</feature>
<sequence length="310" mass="37076">MAYIVTLFFLTSTLITGIFWIYYCIKNLQYYCLNKKKNKNEHQLKASDKRYFFESLASFFPIFLTIFIIRSFIYEPFHIPSGSMMPTLLIGDFILVEKFTYGVKEPITHKTLINIGHPQRGDIVVFRHPYDYNTNYIKRVIGLPGDKITYDTQKKHIHICTNYINQKNCKEELVFHYSKPQLSNFFQKIYFLDKNNNSIKSKKTYDLLYYDIVEENTNTMKYNILLLNNIKNSKQNYFHQKNMPKLTWIVPKNKYFMMGDNRDNSLDSRYWGFVPEENLVGKAIKIWMSFDKNENEWPTGIRINRIGNIY</sequence>
<dbReference type="PROSITE" id="PS00501">
    <property type="entry name" value="SPASE_I_1"/>
    <property type="match status" value="1"/>
</dbReference>
<evidence type="ECO:0000256" key="14">
    <source>
        <dbReference type="RuleBase" id="RU362042"/>
    </source>
</evidence>
<dbReference type="GO" id="GO:0005886">
    <property type="term" value="C:plasma membrane"/>
    <property type="evidence" value="ECO:0007669"/>
    <property type="project" value="UniProtKB-SubCell"/>
</dbReference>
<dbReference type="PROSITE" id="PS00761">
    <property type="entry name" value="SPASE_I_3"/>
    <property type="match status" value="1"/>
</dbReference>
<evidence type="ECO:0000256" key="1">
    <source>
        <dbReference type="ARBA" id="ARBA00000677"/>
    </source>
</evidence>
<keyword evidence="6" id="KW-1003">Cell membrane</keyword>
<evidence type="ECO:0000313" key="17">
    <source>
        <dbReference type="Proteomes" id="UP000298745"/>
    </source>
</evidence>
<evidence type="ECO:0000256" key="8">
    <source>
        <dbReference type="ARBA" id="ARBA00022692"/>
    </source>
</evidence>
<evidence type="ECO:0000256" key="5">
    <source>
        <dbReference type="ARBA" id="ARBA00019232"/>
    </source>
</evidence>
<evidence type="ECO:0000259" key="15">
    <source>
        <dbReference type="Pfam" id="PF10502"/>
    </source>
</evidence>
<dbReference type="NCBIfam" id="NF008114">
    <property type="entry name" value="PRK10861.1"/>
    <property type="match status" value="1"/>
</dbReference>
<dbReference type="EC" id="3.4.21.89" evidence="4 13"/>
<dbReference type="EMBL" id="CP034864">
    <property type="protein sequence ID" value="QCI23801.1"/>
    <property type="molecule type" value="Genomic_DNA"/>
</dbReference>
<keyword evidence="11 13" id="KW-0472">Membrane</keyword>
<dbReference type="GO" id="GO:0009003">
    <property type="term" value="F:signal peptidase activity"/>
    <property type="evidence" value="ECO:0007669"/>
    <property type="project" value="UniProtKB-EC"/>
</dbReference>
<dbReference type="Gene3D" id="2.10.109.10">
    <property type="entry name" value="Umud Fragment, subunit A"/>
    <property type="match status" value="1"/>
</dbReference>
<dbReference type="RefSeq" id="WP_158362534.1">
    <property type="nucleotide sequence ID" value="NZ_CP034864.1"/>
</dbReference>